<dbReference type="PANTHER" id="PTHR40094:SF1">
    <property type="entry name" value="UBIQUITIN DOMAIN-CONTAINING PROTEIN"/>
    <property type="match status" value="1"/>
</dbReference>
<dbReference type="Gene3D" id="2.60.40.1930">
    <property type="match status" value="1"/>
</dbReference>
<keyword evidence="7" id="KW-1185">Reference proteome</keyword>
<feature type="domain" description="Alpha-2-macroglobulin" evidence="5">
    <location>
        <begin position="1484"/>
        <end position="1574"/>
    </location>
</feature>
<organism evidence="6 7">
    <name type="scientific">Stieleria magnilauensis</name>
    <dbReference type="NCBI Taxonomy" id="2527963"/>
    <lineage>
        <taxon>Bacteria</taxon>
        <taxon>Pseudomonadati</taxon>
        <taxon>Planctomycetota</taxon>
        <taxon>Planctomycetia</taxon>
        <taxon>Pirellulales</taxon>
        <taxon>Pirellulaceae</taxon>
        <taxon>Stieleria</taxon>
    </lineage>
</organism>
<dbReference type="InterPro" id="IPR051802">
    <property type="entry name" value="YfhM-like"/>
</dbReference>
<dbReference type="Pfam" id="PF13174">
    <property type="entry name" value="TPR_6"/>
    <property type="match status" value="3"/>
</dbReference>
<feature type="domain" description="Alpha-2-macroglobulin bait region" evidence="4">
    <location>
        <begin position="1105"/>
        <end position="1241"/>
    </location>
</feature>
<evidence type="ECO:0000259" key="5">
    <source>
        <dbReference type="SMART" id="SM01360"/>
    </source>
</evidence>
<evidence type="ECO:0000259" key="4">
    <source>
        <dbReference type="SMART" id="SM01359"/>
    </source>
</evidence>
<dbReference type="InterPro" id="IPR002890">
    <property type="entry name" value="MG2"/>
</dbReference>
<evidence type="ECO:0000256" key="2">
    <source>
        <dbReference type="PROSITE-ProRule" id="PRU00339"/>
    </source>
</evidence>
<dbReference type="SUPFAM" id="SSF48239">
    <property type="entry name" value="Terpenoid cyclases/Protein prenyltransferases"/>
    <property type="match status" value="1"/>
</dbReference>
<evidence type="ECO:0000313" key="7">
    <source>
        <dbReference type="Proteomes" id="UP000318081"/>
    </source>
</evidence>
<proteinExistence type="inferred from homology"/>
<dbReference type="RefSeq" id="WP_145217361.1">
    <property type="nucleotide sequence ID" value="NZ_CP036432.1"/>
</dbReference>
<dbReference type="Pfam" id="PF01835">
    <property type="entry name" value="MG2"/>
    <property type="match status" value="1"/>
</dbReference>
<protein>
    <submittedName>
        <fullName evidence="6">Tol-pal system protein YbgF</fullName>
    </submittedName>
</protein>
<evidence type="ECO:0000256" key="3">
    <source>
        <dbReference type="SAM" id="MobiDB-lite"/>
    </source>
</evidence>
<dbReference type="SMART" id="SM01359">
    <property type="entry name" value="A2M_N_2"/>
    <property type="match status" value="1"/>
</dbReference>
<dbReference type="Gene3D" id="1.50.10.20">
    <property type="match status" value="1"/>
</dbReference>
<evidence type="ECO:0000256" key="1">
    <source>
        <dbReference type="ARBA" id="ARBA00010556"/>
    </source>
</evidence>
<keyword evidence="2" id="KW-0802">TPR repeat</keyword>
<dbReference type="InterPro" id="IPR011625">
    <property type="entry name" value="A2M_N_BRD"/>
</dbReference>
<dbReference type="SUPFAM" id="SSF48452">
    <property type="entry name" value="TPR-like"/>
    <property type="match status" value="3"/>
</dbReference>
<reference evidence="6 7" key="1">
    <citation type="submission" date="2019-02" db="EMBL/GenBank/DDBJ databases">
        <title>Deep-cultivation of Planctomycetes and their phenomic and genomic characterization uncovers novel biology.</title>
        <authorList>
            <person name="Wiegand S."/>
            <person name="Jogler M."/>
            <person name="Boedeker C."/>
            <person name="Pinto D."/>
            <person name="Vollmers J."/>
            <person name="Rivas-Marin E."/>
            <person name="Kohn T."/>
            <person name="Peeters S.H."/>
            <person name="Heuer A."/>
            <person name="Rast P."/>
            <person name="Oberbeckmann S."/>
            <person name="Bunk B."/>
            <person name="Jeske O."/>
            <person name="Meyerdierks A."/>
            <person name="Storesund J.E."/>
            <person name="Kallscheuer N."/>
            <person name="Luecker S."/>
            <person name="Lage O.M."/>
            <person name="Pohl T."/>
            <person name="Merkel B.J."/>
            <person name="Hornburger P."/>
            <person name="Mueller R.-W."/>
            <person name="Bruemmer F."/>
            <person name="Labrenz M."/>
            <person name="Spormann A.M."/>
            <person name="Op den Camp H."/>
            <person name="Overmann J."/>
            <person name="Amann R."/>
            <person name="Jetten M.S.M."/>
            <person name="Mascher T."/>
            <person name="Medema M.H."/>
            <person name="Devos D.P."/>
            <person name="Kaster A.-K."/>
            <person name="Ovreas L."/>
            <person name="Rohde M."/>
            <person name="Galperin M.Y."/>
            <person name="Jogler C."/>
        </authorList>
    </citation>
    <scope>NUCLEOTIDE SEQUENCE [LARGE SCALE GENOMIC DNA]</scope>
    <source>
        <strain evidence="6 7">TBK1r</strain>
    </source>
</reference>
<dbReference type="SMART" id="SM00028">
    <property type="entry name" value="TPR"/>
    <property type="match status" value="5"/>
</dbReference>
<sequence>MARIGSNVLRGVFLVSLIWGGVGTGVAADPGGPVDSDGRPSITSVVRIPTAVHDAMQARRYQDAVKAIESELQNDAVTAPDYLIYLKALALSHADQRDDAVAAYLELENRFPKSEWVSRSRFGRAAVAVMNRQYNVAGEIYQREAERLLSRGRKDELAKIYLEFADRFFEGVPANDPSRAKQPDYKQALEYYREANKLGPTVRRRQQIEFRVARCIEALNQLDQAAKAYQDFLAQHGDPSPKSGVSASIELQSDAMYRLGLVQLENKQPSAARRTWQDFLSKHGPPLDPSDALADRLANATYRLAHTYGLPNPATDGNLELGVTLAERFLKAYPDHKLAPKAELEIAQGYESRRRNVQAIDRLESLIANPDYRGSDQLAIARRMLGQSYFAQNEFDKAIEAWKEFLEKHPTDSQWPDVQQKIIGAEFAAAQYALNEKDFAKARALWQTFLNKYPLDQRAPSILLQFGEMNKRDALDRHQQRVDAAIKKGQSGAEIRLNQTCRDLLEDAIADWQRLVEKYPDTNQASLASLRIGITLEEQLERRKEALESYNKVKGASEGAAKQRIARLTRPELQVMTKRKFRSDEQAGILLTTRNLEKVSVAVYTIDMTDYFRKMHLATGVEKLDIALIDPDQQFEHSVDDYEPFKRIDQEVTIPIDGPGVTAVTVSSDKMEATTMVVVSDLDILVKSSRNELFLFAQNMRTGKPAEGVSVLVSDGASVFEELVTDAEGIVRSQSKRLRDIKDLRVFAVHEGQIASTVTNLNGLDFAVGLVPTGYLFTDRPVYRPGELVNIKGIVRWVDQDRFTFRESETFSLDVYDARGRKLKTEKVTLNAFGSLHTNMVLPPSAVPGRCRIHLHRRSTPNQPELSFESQFEVKQFKLEPVQLTIQTDQDVYFRGDAITATVALKYYYGAPLPGEEISYSIGGESERQIAKTDADGKIELKFPTRRFSESQAITIDVACPQRNVAESQRVFLATRGFNVNVTTGRSVYIAGETFDVTIKVVDPAGKPVGTAVQLEVFEVTGAESANQTGNQVTARRNRSGRTGERRVEAFDLTTDAEDGQASETVQIERSGTYIVRATGNDRFGNSVSGQARLQISGDDDTTRLRILADQHNYRVGDNANVRLHWRDAPALALITFDGASVLGHRLVQLKQGENKIDIPIDADLAPNFHLSASVMQRSKLHHALSGFVVTKRLQVKLTPSTTDLKPTDRVKVDIEVTDSSGRPVAAELAMSLVQSSLLDRFGSAGPEIMTAFTSGLRQRRMRQTSSCEFSYATQTRSINEALLVEAERRSRRLAEAGAIVDLFADNDVSLEFAEIAGDVITEDEPFDRNQTVDFGYAGGATSWRSLDANFDVDSDGAVEQMQQELMMQRQWSRGSTATSNALSLYVQMNGRGGASRGRGIEAAQLGDRPWNQDAWFWGANAPASISQFGRVDSKSLQRRDVTINGLTLDGKLVVVNGMSDDEVNRLNQFTGVRMFGQAISGETGFWDPVIVTDQDGKAEIEITMPAVSTAWKLSASAISKDTLAGSESVELTTRKTLFGQLRVPQAFTVGDKADIQVEVHNSLEGPRTLQVALKATMGNQSLEQNKTLEVKDAGIETLTFPIEIVESDQVELELTIASEGVAGDTHVSTAEVLPYGFPVYQTASGAASQNTLALIQLEPNQKARGQSLELMIGGDRQQSLLDSLLRGETYLPLRCVPTSLLARSVSDCLGGVAMLNHLRRSAQQDSPEGAQVSGIVAAAVSHLIASQRDDGGWSLAGHSAGPADPISTARAMWALVQARRAGFAVPERQFELGVASLKKAFAGETDLNRQAVLLAALAECGAGDFALANRLYRERNRLDDYGLVQLMLALTALQHDEMAAELLPLVNLDAAGGRPSVGRTSVELAALELIALQRMELRPELRVKLAERLMAARAGSRWPVESDNGPAIAALAAHFGQSPPQRERVEVTIYVNGEPLEPLTLDPGAESRRIRVPDEMLVDGQQRIEFELEGRGEFSYSAVLTGFSDADSISSTTKDWSIGRRYEPDQLRVDGRPILRGYRVIDGSHPWAPNKLSQLPVGARALVTLTPRVRYQNSRPLRTYLMLVEPIPAGCTILEETISGVFDRYDITPGAITFYIGDSKTPGDIRYSLAGYLPGNYRTAPAVLKSYYSPSEIAVTEPQSLRVLPLGETSADEYKLTPDELFELGKVHFDKGEFQKAYDSLHQLHENWQLQTAPYQETVSLLFRASMKLGNDAEIVRFFEIIKERFPEVELSFEEILTVAKSYREIAEYERSYLVYRTTVQASFEKENQVAGFLNARGEFLRSVQAMESLLRDYPAESYVATASYALSQEVYRRAETVAEDEKLMESGVTRVDLIDSSIRKLDDFVTNWPEDPSSDQASFALATALIDLEQYTLAIRRGQQYAQRYPDSRLLDSFWYMIGFCYFELQDHEQALRMCQKVAEATFTDPQSGASRQADNKWEAVYIMGQIHHSLGQAAKAIDEYAKVSDRFKDAAEAIEFFSRQSVSLPDVTTLLAKDESEVLLQHRNVSSVLIKVYRIDLMKFGLTQRNLDKITAINLAGIKPYHQETVELGDGKDYRDRETKIALPLKEQGAYLVVGRSDNLYTSGLMVVSPLALTVEEDSVSGRVRVSVKDQTADAFVGDVHVKVIGSANDQFVSGQTDLRGLFVADGIEGTSTVIAVGQNDQYAFHRGSVFLQQPREEELNRQPAQANDPFGGPADALPQQPAAGQNVKGGKALLNNLFNQNGVFQQEQKMNIEGLMNNRREGVQSKEAY</sequence>
<dbReference type="InterPro" id="IPR019734">
    <property type="entry name" value="TPR_rpt"/>
</dbReference>
<dbReference type="PANTHER" id="PTHR40094">
    <property type="entry name" value="ALPHA-2-MACROGLOBULIN HOMOLOG"/>
    <property type="match status" value="1"/>
</dbReference>
<dbReference type="InterPro" id="IPR008930">
    <property type="entry name" value="Terpenoid_cyclase/PrenylTrfase"/>
</dbReference>
<feature type="repeat" description="TPR" evidence="2">
    <location>
        <begin position="379"/>
        <end position="412"/>
    </location>
</feature>
<dbReference type="Pfam" id="PF00207">
    <property type="entry name" value="A2M"/>
    <property type="match status" value="1"/>
</dbReference>
<feature type="region of interest" description="Disordered" evidence="3">
    <location>
        <begin position="2699"/>
        <end position="2730"/>
    </location>
</feature>
<dbReference type="Proteomes" id="UP000318081">
    <property type="component" value="Chromosome"/>
</dbReference>
<comment type="similarity">
    <text evidence="1">Belongs to the protease inhibitor I39 (alpha-2-macroglobulin) family. Bacterial alpha-2-macroglobulin subfamily.</text>
</comment>
<dbReference type="SMART" id="SM01360">
    <property type="entry name" value="A2M"/>
    <property type="match status" value="1"/>
</dbReference>
<gene>
    <name evidence="6" type="ORF">TBK1r_53680</name>
</gene>
<dbReference type="InterPro" id="IPR011990">
    <property type="entry name" value="TPR-like_helical_dom_sf"/>
</dbReference>
<dbReference type="Pfam" id="PF07703">
    <property type="entry name" value="A2M_BRD"/>
    <property type="match status" value="1"/>
</dbReference>
<dbReference type="PROSITE" id="PS50005">
    <property type="entry name" value="TPR"/>
    <property type="match status" value="1"/>
</dbReference>
<dbReference type="Gene3D" id="1.25.40.10">
    <property type="entry name" value="Tetratricopeptide repeat domain"/>
    <property type="match status" value="5"/>
</dbReference>
<evidence type="ECO:0000313" key="6">
    <source>
        <dbReference type="EMBL" id="QDV86349.1"/>
    </source>
</evidence>
<accession>A0ABX5Y2S3</accession>
<name>A0ABX5Y2S3_9BACT</name>
<dbReference type="EMBL" id="CP036432">
    <property type="protein sequence ID" value="QDV86349.1"/>
    <property type="molecule type" value="Genomic_DNA"/>
</dbReference>
<dbReference type="InterPro" id="IPR001599">
    <property type="entry name" value="Macroglobln_a2"/>
</dbReference>